<feature type="transmembrane region" description="Helical" evidence="1">
    <location>
        <begin position="17"/>
        <end position="44"/>
    </location>
</feature>
<dbReference type="GeneID" id="67182395"/>
<keyword evidence="1" id="KW-1133">Transmembrane helix</keyword>
<dbReference type="OrthoDB" id="7596241at2"/>
<evidence type="ECO:0000313" key="3">
    <source>
        <dbReference type="Proteomes" id="UP000006683"/>
    </source>
</evidence>
<reference evidence="2 3" key="1">
    <citation type="journal article" date="2010" name="Stand. Genomic Sci.">
        <title>Complete genome sequence of Ferrimonas balearica type strain (PAT).</title>
        <authorList>
            <person name="Nolan M."/>
            <person name="Sikorski J."/>
            <person name="Davenport K."/>
            <person name="Lucas S."/>
            <person name="Glavina Del Rio T."/>
            <person name="Tice H."/>
            <person name="Cheng J."/>
            <person name="Goodwin L."/>
            <person name="Pitluck S."/>
            <person name="Liolios K."/>
            <person name="Ivanova N."/>
            <person name="Mavromatis K."/>
            <person name="Ovchinnikova G."/>
            <person name="Pati A."/>
            <person name="Chen A."/>
            <person name="Palaniappan K."/>
            <person name="Land M."/>
            <person name="Hauser L."/>
            <person name="Chang Y."/>
            <person name="Jeffries C."/>
            <person name="Tapia R."/>
            <person name="Brettin T."/>
            <person name="Detter J."/>
            <person name="Han C."/>
            <person name="Yasawong M."/>
            <person name="Rohde M."/>
            <person name="Tindall B."/>
            <person name="Goker M."/>
            <person name="Woyke T."/>
            <person name="Bristow J."/>
            <person name="Eisen J."/>
            <person name="Markowitz V."/>
            <person name="Hugenholtz P."/>
            <person name="Kyrpides N."/>
            <person name="Klenk H."/>
            <person name="Lapidus A."/>
        </authorList>
    </citation>
    <scope>NUCLEOTIDE SEQUENCE [LARGE SCALE GENOMIC DNA]</scope>
    <source>
        <strain evidence="3">DSM 9799 / CCM 4581 / KCTC 23876 / PAT</strain>
    </source>
</reference>
<protein>
    <submittedName>
        <fullName evidence="2">Periplasmic nitrate reductase NapE</fullName>
    </submittedName>
</protein>
<dbReference type="RefSeq" id="WP_013345705.1">
    <property type="nucleotide sequence ID" value="NC_014541.1"/>
</dbReference>
<sequence>MSRETTNAGDKGSEWRAFLIIAVFLFPVLAATFVGAYGFIIWILQMIFGPPGHGI</sequence>
<dbReference type="InterPro" id="IPR010649">
    <property type="entry name" value="NapE_TorE"/>
</dbReference>
<dbReference type="STRING" id="550540.Fbal_2196"/>
<keyword evidence="1" id="KW-0472">Membrane</keyword>
<dbReference type="Proteomes" id="UP000006683">
    <property type="component" value="Chromosome"/>
</dbReference>
<dbReference type="HOGENOM" id="CLU_200276_0_1_6"/>
<dbReference type="eggNOG" id="COG4459">
    <property type="taxonomic scope" value="Bacteria"/>
</dbReference>
<proteinExistence type="predicted"/>
<evidence type="ECO:0000313" key="2">
    <source>
        <dbReference type="EMBL" id="ADN76399.1"/>
    </source>
</evidence>
<accession>E1SVR8</accession>
<dbReference type="KEGG" id="fbl:Fbal_2196"/>
<dbReference type="Pfam" id="PF06796">
    <property type="entry name" value="NapE"/>
    <property type="match status" value="1"/>
</dbReference>
<dbReference type="AlphaFoldDB" id="E1SVR8"/>
<gene>
    <name evidence="2" type="ordered locus">Fbal_2196</name>
</gene>
<dbReference type="EMBL" id="CP002209">
    <property type="protein sequence ID" value="ADN76399.1"/>
    <property type="molecule type" value="Genomic_DNA"/>
</dbReference>
<keyword evidence="1" id="KW-0812">Transmembrane</keyword>
<name>E1SVR8_FERBD</name>
<organism evidence="2 3">
    <name type="scientific">Ferrimonas balearica (strain DSM 9799 / CCM 4581 / KCTC 23876 / PAT)</name>
    <dbReference type="NCBI Taxonomy" id="550540"/>
    <lineage>
        <taxon>Bacteria</taxon>
        <taxon>Pseudomonadati</taxon>
        <taxon>Pseudomonadota</taxon>
        <taxon>Gammaproteobacteria</taxon>
        <taxon>Alteromonadales</taxon>
        <taxon>Ferrimonadaceae</taxon>
        <taxon>Ferrimonas</taxon>
    </lineage>
</organism>
<evidence type="ECO:0000256" key="1">
    <source>
        <dbReference type="SAM" id="Phobius"/>
    </source>
</evidence>
<keyword evidence="3" id="KW-1185">Reference proteome</keyword>